<reference evidence="2" key="1">
    <citation type="journal article" date="2021" name="Proc. Natl. Acad. Sci. U.S.A.">
        <title>A Catalog of Tens of Thousands of Viruses from Human Metagenomes Reveals Hidden Associations with Chronic Diseases.</title>
        <authorList>
            <person name="Tisza M.J."/>
            <person name="Buck C.B."/>
        </authorList>
    </citation>
    <scope>NUCLEOTIDE SEQUENCE</scope>
    <source>
        <strain evidence="2">Ct0Wl9</strain>
    </source>
</reference>
<dbReference type="SUPFAM" id="SSF52833">
    <property type="entry name" value="Thioredoxin-like"/>
    <property type="match status" value="1"/>
</dbReference>
<dbReference type="InterPro" id="IPR036249">
    <property type="entry name" value="Thioredoxin-like_sf"/>
</dbReference>
<evidence type="ECO:0000259" key="1">
    <source>
        <dbReference type="Pfam" id="PF13192"/>
    </source>
</evidence>
<accession>A0A8S5T937</accession>
<sequence length="65" mass="7606">MPTLFSTGCPKCQILKNKLKQKNIEYIEVNDTQQMLDMGLKSVPWLEVNGEMMDFNQANKWINEQ</sequence>
<proteinExistence type="predicted"/>
<dbReference type="InterPro" id="IPR012336">
    <property type="entry name" value="Thioredoxin-like_fold"/>
</dbReference>
<feature type="domain" description="Thioredoxin-like fold" evidence="1">
    <location>
        <begin position="5"/>
        <end position="52"/>
    </location>
</feature>
<dbReference type="Pfam" id="PF13192">
    <property type="entry name" value="Thioredoxin_3"/>
    <property type="match status" value="1"/>
</dbReference>
<name>A0A8S5T937_9CAUD</name>
<dbReference type="Gene3D" id="3.40.30.10">
    <property type="entry name" value="Glutaredoxin"/>
    <property type="match status" value="1"/>
</dbReference>
<evidence type="ECO:0000313" key="2">
    <source>
        <dbReference type="EMBL" id="DAF59640.1"/>
    </source>
</evidence>
<dbReference type="EMBL" id="BK032775">
    <property type="protein sequence ID" value="DAF59640.1"/>
    <property type="molecule type" value="Genomic_DNA"/>
</dbReference>
<organism evidence="2">
    <name type="scientific">Siphoviridae sp. ct0Wl9</name>
    <dbReference type="NCBI Taxonomy" id="2827763"/>
    <lineage>
        <taxon>Viruses</taxon>
        <taxon>Duplodnaviria</taxon>
        <taxon>Heunggongvirae</taxon>
        <taxon>Uroviricota</taxon>
        <taxon>Caudoviricetes</taxon>
    </lineage>
</organism>
<protein>
    <submittedName>
        <fullName evidence="2">Glutaredoxin-like protein</fullName>
    </submittedName>
</protein>